<dbReference type="GO" id="GO:0016020">
    <property type="term" value="C:membrane"/>
    <property type="evidence" value="ECO:0007669"/>
    <property type="project" value="UniProtKB-SubCell"/>
</dbReference>
<accession>A0A7E4UZV4</accession>
<dbReference type="GO" id="GO:0004930">
    <property type="term" value="F:G protein-coupled receptor activity"/>
    <property type="evidence" value="ECO:0007669"/>
    <property type="project" value="InterPro"/>
</dbReference>
<feature type="transmembrane region" description="Helical" evidence="5">
    <location>
        <begin position="77"/>
        <end position="100"/>
    </location>
</feature>
<proteinExistence type="predicted"/>
<reference evidence="6" key="1">
    <citation type="journal article" date="2013" name="Genetics">
        <title>The draft genome and transcriptome of Panagrellus redivivus are shaped by the harsh demands of a free-living lifestyle.</title>
        <authorList>
            <person name="Srinivasan J."/>
            <person name="Dillman A.R."/>
            <person name="Macchietto M.G."/>
            <person name="Heikkinen L."/>
            <person name="Lakso M."/>
            <person name="Fracchia K.M."/>
            <person name="Antoshechkin I."/>
            <person name="Mortazavi A."/>
            <person name="Wong G."/>
            <person name="Sternberg P.W."/>
        </authorList>
    </citation>
    <scope>NUCLEOTIDE SEQUENCE [LARGE SCALE GENOMIC DNA]</scope>
    <source>
        <strain evidence="6">MT8872</strain>
    </source>
</reference>
<feature type="transmembrane region" description="Helical" evidence="5">
    <location>
        <begin position="148"/>
        <end position="171"/>
    </location>
</feature>
<dbReference type="PANTHER" id="PTHR23360:SF5">
    <property type="entry name" value="G-PROTEIN COUPLED RECEPTORS FAMILY 1 PROFILE DOMAIN-CONTAINING PROTEIN"/>
    <property type="match status" value="1"/>
</dbReference>
<keyword evidence="2 5" id="KW-0812">Transmembrane</keyword>
<reference evidence="7" key="2">
    <citation type="submission" date="2020-10" db="UniProtKB">
        <authorList>
            <consortium name="WormBaseParasite"/>
        </authorList>
    </citation>
    <scope>IDENTIFICATION</scope>
</reference>
<protein>
    <submittedName>
        <fullName evidence="7">G_PROTEIN_RECEP_F1_2 domain-containing protein</fullName>
    </submittedName>
</protein>
<evidence type="ECO:0000256" key="3">
    <source>
        <dbReference type="ARBA" id="ARBA00022989"/>
    </source>
</evidence>
<sequence>MGVGLVVMTSFDRLFSVLFPRVHTQMNKVLYMGGILLICAAYTTYIITISYINITDKKDIKVVCLIVEAMHGDPATIWAASTCGSTLVAVVNYGIVGLCIKLKIGNSNTTQRLFKSLSIMTTMMMCSWFLTCVSMVIVVALGSTEEQIFYTPLYTGITINVACGANFFVLFKFR</sequence>
<feature type="transmembrane region" description="Helical" evidence="5">
    <location>
        <begin position="29"/>
        <end position="52"/>
    </location>
</feature>
<evidence type="ECO:0000313" key="7">
    <source>
        <dbReference type="WBParaSite" id="Pan_g14545.t1"/>
    </source>
</evidence>
<dbReference type="InterPro" id="IPR047130">
    <property type="entry name" value="7TM_GPCR_Srsx_nematod"/>
</dbReference>
<feature type="transmembrane region" description="Helical" evidence="5">
    <location>
        <begin position="121"/>
        <end position="142"/>
    </location>
</feature>
<evidence type="ECO:0000256" key="1">
    <source>
        <dbReference type="ARBA" id="ARBA00004370"/>
    </source>
</evidence>
<keyword evidence="6" id="KW-1185">Reference proteome</keyword>
<evidence type="ECO:0000256" key="2">
    <source>
        <dbReference type="ARBA" id="ARBA00022692"/>
    </source>
</evidence>
<name>A0A7E4UZV4_PANRE</name>
<dbReference type="PANTHER" id="PTHR23360">
    <property type="entry name" value="G-PROTEIN COUPLED RECEPTORS FAMILY 1 PROFILE DOMAIN-CONTAINING PROTEIN-RELATED"/>
    <property type="match status" value="1"/>
</dbReference>
<dbReference type="AlphaFoldDB" id="A0A7E4UZV4"/>
<evidence type="ECO:0000313" key="6">
    <source>
        <dbReference type="Proteomes" id="UP000492821"/>
    </source>
</evidence>
<dbReference type="Pfam" id="PF10320">
    <property type="entry name" value="7TM_GPCR_Srsx"/>
    <property type="match status" value="1"/>
</dbReference>
<dbReference type="InterPro" id="IPR019424">
    <property type="entry name" value="7TM_GPCR_Srsx"/>
</dbReference>
<keyword evidence="3 5" id="KW-1133">Transmembrane helix</keyword>
<dbReference type="WBParaSite" id="Pan_g14545.t1">
    <property type="protein sequence ID" value="Pan_g14545.t1"/>
    <property type="gene ID" value="Pan_g14545"/>
</dbReference>
<evidence type="ECO:0000256" key="4">
    <source>
        <dbReference type="ARBA" id="ARBA00023136"/>
    </source>
</evidence>
<comment type="subcellular location">
    <subcellularLocation>
        <location evidence="1">Membrane</location>
    </subcellularLocation>
</comment>
<keyword evidence="4 5" id="KW-0472">Membrane</keyword>
<dbReference type="InterPro" id="IPR000276">
    <property type="entry name" value="GPCR_Rhodpsn"/>
</dbReference>
<organism evidence="6 7">
    <name type="scientific">Panagrellus redivivus</name>
    <name type="common">Microworm</name>
    <dbReference type="NCBI Taxonomy" id="6233"/>
    <lineage>
        <taxon>Eukaryota</taxon>
        <taxon>Metazoa</taxon>
        <taxon>Ecdysozoa</taxon>
        <taxon>Nematoda</taxon>
        <taxon>Chromadorea</taxon>
        <taxon>Rhabditida</taxon>
        <taxon>Tylenchina</taxon>
        <taxon>Panagrolaimomorpha</taxon>
        <taxon>Panagrolaimoidea</taxon>
        <taxon>Panagrolaimidae</taxon>
        <taxon>Panagrellus</taxon>
    </lineage>
</organism>
<dbReference type="SMART" id="SM01381">
    <property type="entry name" value="7TM_GPCR_Srsx"/>
    <property type="match status" value="1"/>
</dbReference>
<dbReference type="Proteomes" id="UP000492821">
    <property type="component" value="Unassembled WGS sequence"/>
</dbReference>
<evidence type="ECO:0000256" key="5">
    <source>
        <dbReference type="SAM" id="Phobius"/>
    </source>
</evidence>